<feature type="chain" id="PRO_5027686593" evidence="13">
    <location>
        <begin position="27"/>
        <end position="352"/>
    </location>
</feature>
<dbReference type="GO" id="GO:0031012">
    <property type="term" value="C:extracellular matrix"/>
    <property type="evidence" value="ECO:0007669"/>
    <property type="project" value="InterPro"/>
</dbReference>
<feature type="binding site" evidence="11">
    <location>
        <position position="217"/>
    </location>
    <ligand>
        <name>Ca(2+)</name>
        <dbReference type="ChEBI" id="CHEBI:29108"/>
        <label>3</label>
    </ligand>
</feature>
<feature type="domain" description="Peptidase metallopeptidase" evidence="14">
    <location>
        <begin position="140"/>
        <end position="307"/>
    </location>
</feature>
<dbReference type="GO" id="GO:0004222">
    <property type="term" value="F:metalloendopeptidase activity"/>
    <property type="evidence" value="ECO:0007669"/>
    <property type="project" value="InterPro"/>
</dbReference>
<organism evidence="15 16">
    <name type="scientific">Ananas comosus</name>
    <name type="common">Pineapple</name>
    <name type="synonym">Ananas ananas</name>
    <dbReference type="NCBI Taxonomy" id="4615"/>
    <lineage>
        <taxon>Eukaryota</taxon>
        <taxon>Viridiplantae</taxon>
        <taxon>Streptophyta</taxon>
        <taxon>Embryophyta</taxon>
        <taxon>Tracheophyta</taxon>
        <taxon>Spermatophyta</taxon>
        <taxon>Magnoliopsida</taxon>
        <taxon>Liliopsida</taxon>
        <taxon>Poales</taxon>
        <taxon>Bromeliaceae</taxon>
        <taxon>Bromelioideae</taxon>
        <taxon>Ananas</taxon>
    </lineage>
</organism>
<dbReference type="Gramene" id="Aco012820.1.mrna1">
    <property type="protein sequence ID" value="Aco012820.1.mrna1.cds1"/>
    <property type="gene ID" value="Aco012820.1.path1"/>
</dbReference>
<dbReference type="PANTHER" id="PTHR10201:SF321">
    <property type="entry name" value="METALLOENDOPROTEINASE 4-MMP"/>
    <property type="match status" value="1"/>
</dbReference>
<feature type="signal peptide" evidence="13">
    <location>
        <begin position="1"/>
        <end position="26"/>
    </location>
</feature>
<keyword evidence="5" id="KW-0378">Hydrolase</keyword>
<evidence type="ECO:0000313" key="15">
    <source>
        <dbReference type="Proteomes" id="UP000515123"/>
    </source>
</evidence>
<dbReference type="PANTHER" id="PTHR10201">
    <property type="entry name" value="MATRIX METALLOPROTEINASE"/>
    <property type="match status" value="1"/>
</dbReference>
<evidence type="ECO:0000256" key="2">
    <source>
        <dbReference type="ARBA" id="ARBA00022670"/>
    </source>
</evidence>
<comment type="similarity">
    <text evidence="1">Belongs to the peptidase M10A family. Matrix metalloproteinases (MMPs) subfamily.</text>
</comment>
<dbReference type="InterPro" id="IPR024079">
    <property type="entry name" value="MetalloPept_cat_dom_sf"/>
</dbReference>
<dbReference type="InterPro" id="IPR036365">
    <property type="entry name" value="PGBD-like_sf"/>
</dbReference>
<dbReference type="OrthoDB" id="406838at2759"/>
<evidence type="ECO:0000256" key="5">
    <source>
        <dbReference type="ARBA" id="ARBA00022801"/>
    </source>
</evidence>
<dbReference type="GeneID" id="109707222"/>
<dbReference type="GO" id="GO:0030574">
    <property type="term" value="P:collagen catabolic process"/>
    <property type="evidence" value="ECO:0007669"/>
    <property type="project" value="TreeGrafter"/>
</dbReference>
<dbReference type="CDD" id="cd04278">
    <property type="entry name" value="ZnMc_MMP"/>
    <property type="match status" value="1"/>
</dbReference>
<evidence type="ECO:0000256" key="6">
    <source>
        <dbReference type="ARBA" id="ARBA00022833"/>
    </source>
</evidence>
<feature type="binding site" evidence="11">
    <location>
        <position position="239"/>
    </location>
    <ligand>
        <name>Ca(2+)</name>
        <dbReference type="ChEBI" id="CHEBI:29108"/>
        <label>1</label>
    </ligand>
</feature>
<dbReference type="GO" id="GO:0030198">
    <property type="term" value="P:extracellular matrix organization"/>
    <property type="evidence" value="ECO:0007669"/>
    <property type="project" value="TreeGrafter"/>
</dbReference>
<feature type="binding site" evidence="11">
    <location>
        <position position="216"/>
    </location>
    <ligand>
        <name>Ca(2+)</name>
        <dbReference type="ChEBI" id="CHEBI:29108"/>
        <label>3</label>
    </ligand>
</feature>
<feature type="binding site" evidence="11">
    <location>
        <position position="262"/>
    </location>
    <ligand>
        <name>Zn(2+)</name>
        <dbReference type="ChEBI" id="CHEBI:29105"/>
        <label>2</label>
        <note>catalytic</note>
    </ligand>
</feature>
<evidence type="ECO:0000256" key="3">
    <source>
        <dbReference type="ARBA" id="ARBA00022723"/>
    </source>
</evidence>
<feature type="binding site" evidence="11">
    <location>
        <position position="199"/>
    </location>
    <ligand>
        <name>Ca(2+)</name>
        <dbReference type="ChEBI" id="CHEBI:29108"/>
        <label>2</label>
    </ligand>
</feature>
<dbReference type="InterPro" id="IPR033739">
    <property type="entry name" value="M10A_MMP"/>
</dbReference>
<feature type="binding site" evidence="11">
    <location>
        <position position="266"/>
    </location>
    <ligand>
        <name>Zn(2+)</name>
        <dbReference type="ChEBI" id="CHEBI:29105"/>
        <label>2</label>
        <note>catalytic</note>
    </ligand>
</feature>
<feature type="binding site" evidence="11">
    <location>
        <position position="272"/>
    </location>
    <ligand>
        <name>Zn(2+)</name>
        <dbReference type="ChEBI" id="CHEBI:29105"/>
        <label>2</label>
        <note>catalytic</note>
    </ligand>
</feature>
<feature type="binding site" evidence="11">
    <location>
        <position position="236"/>
    </location>
    <ligand>
        <name>Ca(2+)</name>
        <dbReference type="ChEBI" id="CHEBI:29108"/>
        <label>3</label>
    </ligand>
</feature>
<dbReference type="Pfam" id="PF01471">
    <property type="entry name" value="PG_binding_1"/>
    <property type="match status" value="1"/>
</dbReference>
<reference evidence="15" key="1">
    <citation type="journal article" date="2015" name="Nat. Genet.">
        <title>The pineapple genome and the evolution of CAM photosynthesis.</title>
        <authorList>
            <person name="Ming R."/>
            <person name="VanBuren R."/>
            <person name="Wai C.M."/>
            <person name="Tang H."/>
            <person name="Schatz M.C."/>
            <person name="Bowers J.E."/>
            <person name="Lyons E."/>
            <person name="Wang M.L."/>
            <person name="Chen J."/>
            <person name="Biggers E."/>
            <person name="Zhang J."/>
            <person name="Huang L."/>
            <person name="Zhang L."/>
            <person name="Miao W."/>
            <person name="Zhang J."/>
            <person name="Ye Z."/>
            <person name="Miao C."/>
            <person name="Lin Z."/>
            <person name="Wang H."/>
            <person name="Zhou H."/>
            <person name="Yim W.C."/>
            <person name="Priest H.D."/>
            <person name="Zheng C."/>
            <person name="Woodhouse M."/>
            <person name="Edger P.P."/>
            <person name="Guyot R."/>
            <person name="Guo H.B."/>
            <person name="Guo H."/>
            <person name="Zheng G."/>
            <person name="Singh R."/>
            <person name="Sharma A."/>
            <person name="Min X."/>
            <person name="Zheng Y."/>
            <person name="Lee H."/>
            <person name="Gurtowski J."/>
            <person name="Sedlazeck F.J."/>
            <person name="Harkess A."/>
            <person name="McKain M.R."/>
            <person name="Liao Z."/>
            <person name="Fang J."/>
            <person name="Liu J."/>
            <person name="Zhang X."/>
            <person name="Zhang Q."/>
            <person name="Hu W."/>
            <person name="Qin Y."/>
            <person name="Wang K."/>
            <person name="Chen L.Y."/>
            <person name="Shirley N."/>
            <person name="Lin Y.R."/>
            <person name="Liu L.Y."/>
            <person name="Hernandez A.G."/>
            <person name="Wright C.L."/>
            <person name="Bulone V."/>
            <person name="Tuskan G.A."/>
            <person name="Heath K."/>
            <person name="Zee F."/>
            <person name="Moore P.H."/>
            <person name="Sunkar R."/>
            <person name="Leebens-Mack J.H."/>
            <person name="Mockler T."/>
            <person name="Bennetzen J.L."/>
            <person name="Freeling M."/>
            <person name="Sankoff D."/>
            <person name="Paterson A.H."/>
            <person name="Zhu X."/>
            <person name="Yang X."/>
            <person name="Smith J.A."/>
            <person name="Cushman J.C."/>
            <person name="Paull R.E."/>
            <person name="Yu Q."/>
        </authorList>
    </citation>
    <scope>NUCLEOTIDE SEQUENCE [LARGE SCALE GENOMIC DNA]</scope>
    <source>
        <strain evidence="15">cv. F153</strain>
    </source>
</reference>
<dbReference type="Gene3D" id="3.40.390.10">
    <property type="entry name" value="Collagenase (Catalytic Domain)"/>
    <property type="match status" value="1"/>
</dbReference>
<dbReference type="SUPFAM" id="SSF47090">
    <property type="entry name" value="PGBD-like"/>
    <property type="match status" value="1"/>
</dbReference>
<gene>
    <name evidence="16" type="primary">LOC109707222</name>
</gene>
<evidence type="ECO:0000256" key="11">
    <source>
        <dbReference type="PIRSR" id="PIRSR621190-2"/>
    </source>
</evidence>
<evidence type="ECO:0000256" key="13">
    <source>
        <dbReference type="SAM" id="SignalP"/>
    </source>
</evidence>
<feature type="binding site" evidence="11">
    <location>
        <position position="280"/>
    </location>
    <ligand>
        <name>Zn(2+)</name>
        <dbReference type="ChEBI" id="CHEBI:29105"/>
        <label>2</label>
        <note>catalytic</note>
    </ligand>
</feature>
<feature type="binding site" description="in inhibited form" evidence="11">
    <location>
        <position position="116"/>
    </location>
    <ligand>
        <name>Zn(2+)</name>
        <dbReference type="ChEBI" id="CHEBI:29105"/>
        <label>2</label>
        <note>catalytic</note>
    </ligand>
</feature>
<keyword evidence="8" id="KW-0865">Zymogen</keyword>
<evidence type="ECO:0000256" key="9">
    <source>
        <dbReference type="ARBA" id="ARBA00023180"/>
    </source>
</evidence>
<keyword evidence="2" id="KW-0645">Protease</keyword>
<keyword evidence="11" id="KW-0106">Calcium</keyword>
<dbReference type="FunFam" id="3.40.390.10:FF:000018">
    <property type="entry name" value="Metalloendoproteinase 1"/>
    <property type="match status" value="1"/>
</dbReference>
<dbReference type="Proteomes" id="UP000515123">
    <property type="component" value="Linkage group 3"/>
</dbReference>
<comment type="cofactor">
    <cofactor evidence="11">
        <name>Zn(2+)</name>
        <dbReference type="ChEBI" id="CHEBI:29105"/>
    </cofactor>
    <text evidence="11">Binds 2 Zn(2+) ions per subunit.</text>
</comment>
<protein>
    <submittedName>
        <fullName evidence="16">Metalloendoproteinase 1-MMP-like isoform X1</fullName>
    </submittedName>
</protein>
<dbReference type="RefSeq" id="XP_020083945.1">
    <property type="nucleotide sequence ID" value="XM_020228356.1"/>
</dbReference>
<evidence type="ECO:0000256" key="7">
    <source>
        <dbReference type="ARBA" id="ARBA00023049"/>
    </source>
</evidence>
<evidence type="ECO:0000313" key="16">
    <source>
        <dbReference type="RefSeq" id="XP_020083945.1"/>
    </source>
</evidence>
<evidence type="ECO:0000256" key="1">
    <source>
        <dbReference type="ARBA" id="ARBA00009614"/>
    </source>
</evidence>
<evidence type="ECO:0000259" key="14">
    <source>
        <dbReference type="SMART" id="SM00235"/>
    </source>
</evidence>
<sequence length="352" mass="38000">MLLSIRPSLFAILLPLLLSRHLPTAASRPAPPSDTWRSSDRFMDAERGTHVAGLSDLKRYFSRFGYLPEPDPDANPTDAFDDRLETAVSLYQTRLGLRVTGKLDAATLAEITTPRCGVPDNATLAPSRAHSVGRFAFFPGEPRWARSGPIVLTYAVSPTATIHYLPRGTVEAVFDLAFARWAQAIPVQFTKTANYESADVKIGFYSGDHGDGEPFDGVLGVLAHAFSPESGRLHLDAAETWAVDFRRERSAVAVDLESVATHEIGHVLGLAHSAVKNSVMYPSLSPRTKKADLRADDVEGVQALYGSNPDFSFSSLIESDTTDSGSAAARRGGGVRSSCMGFLLVLVLVIVI</sequence>
<feature type="binding site" evidence="11">
    <location>
        <position position="234"/>
    </location>
    <ligand>
        <name>Zn(2+)</name>
        <dbReference type="ChEBI" id="CHEBI:29105"/>
        <label>1</label>
    </ligand>
</feature>
<evidence type="ECO:0000256" key="10">
    <source>
        <dbReference type="PIRSR" id="PIRSR621190-1"/>
    </source>
</evidence>
<dbReference type="InterPro" id="IPR002477">
    <property type="entry name" value="Peptidoglycan-bd-like"/>
</dbReference>
<keyword evidence="9" id="KW-0325">Glycoprotein</keyword>
<keyword evidence="6 11" id="KW-0862">Zinc</keyword>
<dbReference type="InterPro" id="IPR001818">
    <property type="entry name" value="Pept_M10_metallopeptidase"/>
</dbReference>
<keyword evidence="7" id="KW-0482">Metalloprotease</keyword>
<name>A0A6P5ERZ6_ANACO</name>
<comment type="cofactor">
    <cofactor evidence="11">
        <name>Ca(2+)</name>
        <dbReference type="ChEBI" id="CHEBI:29108"/>
    </cofactor>
    <text evidence="11">Can bind about 5 Ca(2+) ions per subunit.</text>
</comment>
<feature type="active site" evidence="10">
    <location>
        <position position="263"/>
    </location>
</feature>
<dbReference type="SMART" id="SM00235">
    <property type="entry name" value="ZnMc"/>
    <property type="match status" value="1"/>
</dbReference>
<reference evidence="16" key="2">
    <citation type="submission" date="2025-08" db="UniProtKB">
        <authorList>
            <consortium name="RefSeq"/>
        </authorList>
    </citation>
    <scope>IDENTIFICATION</scope>
    <source>
        <tissue evidence="16">Leaf</tissue>
    </source>
</reference>
<keyword evidence="3 11" id="KW-0479">Metal-binding</keyword>
<dbReference type="InterPro" id="IPR006026">
    <property type="entry name" value="Peptidase_Metallo"/>
</dbReference>
<dbReference type="GO" id="GO:0008270">
    <property type="term" value="F:zinc ion binding"/>
    <property type="evidence" value="ECO:0007669"/>
    <property type="project" value="InterPro"/>
</dbReference>
<keyword evidence="4 13" id="KW-0732">Signal</keyword>
<dbReference type="InterPro" id="IPR021190">
    <property type="entry name" value="Pept_M10A"/>
</dbReference>
<keyword evidence="15" id="KW-1185">Reference proteome</keyword>
<feature type="binding site" evidence="11">
    <location>
        <position position="209"/>
    </location>
    <ligand>
        <name>Zn(2+)</name>
        <dbReference type="ChEBI" id="CHEBI:29105"/>
        <label>1</label>
    </ligand>
</feature>
<feature type="short sequence motif" description="Cysteine switch" evidence="12">
    <location>
        <begin position="114"/>
        <end position="132"/>
    </location>
</feature>
<evidence type="ECO:0000256" key="12">
    <source>
        <dbReference type="PIRSR" id="PIRSR621190-5"/>
    </source>
</evidence>
<dbReference type="PRINTS" id="PR00138">
    <property type="entry name" value="MATRIXIN"/>
</dbReference>
<dbReference type="GO" id="GO:0006508">
    <property type="term" value="P:proteolysis"/>
    <property type="evidence" value="ECO:0007669"/>
    <property type="project" value="UniProtKB-KW"/>
</dbReference>
<evidence type="ECO:0000256" key="4">
    <source>
        <dbReference type="ARBA" id="ARBA00022729"/>
    </source>
</evidence>
<accession>A0A6P5ERZ6</accession>
<feature type="binding site" evidence="11">
    <location>
        <position position="224"/>
    </location>
    <ligand>
        <name>Zn(2+)</name>
        <dbReference type="ChEBI" id="CHEBI:29105"/>
        <label>1</label>
    </ligand>
</feature>
<proteinExistence type="inferred from homology"/>
<dbReference type="AlphaFoldDB" id="A0A6P5ERZ6"/>
<dbReference type="Pfam" id="PF00413">
    <property type="entry name" value="Peptidase_M10"/>
    <property type="match status" value="1"/>
</dbReference>
<feature type="binding site" evidence="11">
    <location>
        <position position="239"/>
    </location>
    <ligand>
        <name>Ca(2+)</name>
        <dbReference type="ChEBI" id="CHEBI:29108"/>
        <label>3</label>
    </ligand>
</feature>
<feature type="binding site" evidence="11">
    <location>
        <position position="211"/>
    </location>
    <ligand>
        <name>Zn(2+)</name>
        <dbReference type="ChEBI" id="CHEBI:29105"/>
        <label>1</label>
    </ligand>
</feature>
<evidence type="ECO:0000256" key="8">
    <source>
        <dbReference type="ARBA" id="ARBA00023145"/>
    </source>
</evidence>
<dbReference type="SUPFAM" id="SSF55486">
    <property type="entry name" value="Metalloproteases ('zincins'), catalytic domain"/>
    <property type="match status" value="1"/>
</dbReference>